<feature type="domain" description="TIR" evidence="2">
    <location>
        <begin position="20"/>
        <end position="169"/>
    </location>
</feature>
<dbReference type="InterPro" id="IPR035897">
    <property type="entry name" value="Toll_tir_struct_dom_sf"/>
</dbReference>
<dbReference type="InterPro" id="IPR000157">
    <property type="entry name" value="TIR_dom"/>
</dbReference>
<dbReference type="AlphaFoldDB" id="A0AAN7ELG8"/>
<keyword evidence="1" id="KW-0520">NAD</keyword>
<protein>
    <recommendedName>
        <fullName evidence="2">TIR domain-containing protein</fullName>
    </recommendedName>
</protein>
<gene>
    <name evidence="3" type="ORF">RGQ29_031206</name>
</gene>
<dbReference type="SUPFAM" id="SSF52200">
    <property type="entry name" value="Toll/Interleukin receptor TIR domain"/>
    <property type="match status" value="1"/>
</dbReference>
<comment type="caution">
    <text evidence="3">The sequence shown here is derived from an EMBL/GenBank/DDBJ whole genome shotgun (WGS) entry which is preliminary data.</text>
</comment>
<keyword evidence="4" id="KW-1185">Reference proteome</keyword>
<dbReference type="PROSITE" id="PS50104">
    <property type="entry name" value="TIR"/>
    <property type="match status" value="1"/>
</dbReference>
<sequence length="169" mass="19233">MAFIPSSSSSTSSSSSSRGCKYDVFLSFRGEDTRTKFTDHLYSALKRKGISTFRDDEKLKRGTFITPELLKAIEESRISVVILSRDYASSRWCLTELTKIVECMEKTQLVVLPVFHYVDPSHVRNQRGTFAEAFAEHEERLKNNIGSVQMWKAALTKVADLAGWDLKNR</sequence>
<dbReference type="Proteomes" id="UP001324115">
    <property type="component" value="Unassembled WGS sequence"/>
</dbReference>
<reference evidence="3 4" key="1">
    <citation type="journal article" date="2023" name="G3 (Bethesda)">
        <title>A haplotype-resolved chromosome-scale genome for Quercus rubra L. provides insights into the genetics of adaptive traits for red oak species.</title>
        <authorList>
            <person name="Kapoor B."/>
            <person name="Jenkins J."/>
            <person name="Schmutz J."/>
            <person name="Zhebentyayeva T."/>
            <person name="Kuelheim C."/>
            <person name="Coggeshall M."/>
            <person name="Heim C."/>
            <person name="Lasky J.R."/>
            <person name="Leites L."/>
            <person name="Islam-Faridi N."/>
            <person name="Romero-Severson J."/>
            <person name="DeLeo V.L."/>
            <person name="Lucas S.M."/>
            <person name="Lazic D."/>
            <person name="Gailing O."/>
            <person name="Carlson J."/>
            <person name="Staton M."/>
        </authorList>
    </citation>
    <scope>NUCLEOTIDE SEQUENCE [LARGE SCALE GENOMIC DNA]</scope>
    <source>
        <strain evidence="3">Pseudo-F2</strain>
    </source>
</reference>
<dbReference type="Pfam" id="PF01582">
    <property type="entry name" value="TIR"/>
    <property type="match status" value="1"/>
</dbReference>
<name>A0AAN7ELG8_QUERU</name>
<dbReference type="Gene3D" id="3.40.50.10140">
    <property type="entry name" value="Toll/interleukin-1 receptor homology (TIR) domain"/>
    <property type="match status" value="1"/>
</dbReference>
<dbReference type="GO" id="GO:0007165">
    <property type="term" value="P:signal transduction"/>
    <property type="evidence" value="ECO:0007669"/>
    <property type="project" value="InterPro"/>
</dbReference>
<dbReference type="FunFam" id="3.40.50.10140:FF:000007">
    <property type="entry name" value="Disease resistance protein (TIR-NBS-LRR class)"/>
    <property type="match status" value="1"/>
</dbReference>
<evidence type="ECO:0000256" key="1">
    <source>
        <dbReference type="ARBA" id="ARBA00023027"/>
    </source>
</evidence>
<dbReference type="EMBL" id="JAXUIC010000009">
    <property type="protein sequence ID" value="KAK4573144.1"/>
    <property type="molecule type" value="Genomic_DNA"/>
</dbReference>
<evidence type="ECO:0000313" key="3">
    <source>
        <dbReference type="EMBL" id="KAK4573144.1"/>
    </source>
</evidence>
<dbReference type="SMART" id="SM00255">
    <property type="entry name" value="TIR"/>
    <property type="match status" value="1"/>
</dbReference>
<organism evidence="3 4">
    <name type="scientific">Quercus rubra</name>
    <name type="common">Northern red oak</name>
    <name type="synonym">Quercus borealis</name>
    <dbReference type="NCBI Taxonomy" id="3512"/>
    <lineage>
        <taxon>Eukaryota</taxon>
        <taxon>Viridiplantae</taxon>
        <taxon>Streptophyta</taxon>
        <taxon>Embryophyta</taxon>
        <taxon>Tracheophyta</taxon>
        <taxon>Spermatophyta</taxon>
        <taxon>Magnoliopsida</taxon>
        <taxon>eudicotyledons</taxon>
        <taxon>Gunneridae</taxon>
        <taxon>Pentapetalae</taxon>
        <taxon>rosids</taxon>
        <taxon>fabids</taxon>
        <taxon>Fagales</taxon>
        <taxon>Fagaceae</taxon>
        <taxon>Quercus</taxon>
    </lineage>
</organism>
<evidence type="ECO:0000259" key="2">
    <source>
        <dbReference type="PROSITE" id="PS50104"/>
    </source>
</evidence>
<proteinExistence type="predicted"/>
<accession>A0AAN7ELG8</accession>
<dbReference type="PANTHER" id="PTHR32009:SF153">
    <property type="entry name" value="TMV RESISTANCE PROTEIN N-LIKE"/>
    <property type="match status" value="1"/>
</dbReference>
<dbReference type="PANTHER" id="PTHR32009">
    <property type="entry name" value="TMV RESISTANCE PROTEIN N-LIKE"/>
    <property type="match status" value="1"/>
</dbReference>
<evidence type="ECO:0000313" key="4">
    <source>
        <dbReference type="Proteomes" id="UP001324115"/>
    </source>
</evidence>